<evidence type="ECO:0000313" key="3">
    <source>
        <dbReference type="Proteomes" id="UP001497516"/>
    </source>
</evidence>
<sequence>MEKTRNRAIQQLIYRVGQYLRLKRHYPRYRAVWFRPAVGRFKNVACCLLEKKRTTLPINLLQPRSASDDRREDEIAVDCSPAQSTPPIDRSPAQPSPPRLRSPLRLLQPDSKSSLPSATGEKASSSSRRAESPSCARPPLPLGTGEKDKG</sequence>
<dbReference type="Proteomes" id="UP001497516">
    <property type="component" value="Chromosome 6"/>
</dbReference>
<feature type="compositionally biased region" description="Low complexity" evidence="1">
    <location>
        <begin position="101"/>
        <end position="111"/>
    </location>
</feature>
<dbReference type="AlphaFoldDB" id="A0AAV2FAL8"/>
<proteinExistence type="predicted"/>
<dbReference type="EMBL" id="OZ034819">
    <property type="protein sequence ID" value="CAL1394888.1"/>
    <property type="molecule type" value="Genomic_DNA"/>
</dbReference>
<evidence type="ECO:0000256" key="1">
    <source>
        <dbReference type="SAM" id="MobiDB-lite"/>
    </source>
</evidence>
<reference evidence="2 3" key="1">
    <citation type="submission" date="2024-04" db="EMBL/GenBank/DDBJ databases">
        <authorList>
            <person name="Fracassetti M."/>
        </authorList>
    </citation>
    <scope>NUCLEOTIDE SEQUENCE [LARGE SCALE GENOMIC DNA]</scope>
</reference>
<accession>A0AAV2FAL8</accession>
<protein>
    <submittedName>
        <fullName evidence="2">Uncharacterized protein</fullName>
    </submittedName>
</protein>
<organism evidence="2 3">
    <name type="scientific">Linum trigynum</name>
    <dbReference type="NCBI Taxonomy" id="586398"/>
    <lineage>
        <taxon>Eukaryota</taxon>
        <taxon>Viridiplantae</taxon>
        <taxon>Streptophyta</taxon>
        <taxon>Embryophyta</taxon>
        <taxon>Tracheophyta</taxon>
        <taxon>Spermatophyta</taxon>
        <taxon>Magnoliopsida</taxon>
        <taxon>eudicotyledons</taxon>
        <taxon>Gunneridae</taxon>
        <taxon>Pentapetalae</taxon>
        <taxon>rosids</taxon>
        <taxon>fabids</taxon>
        <taxon>Malpighiales</taxon>
        <taxon>Linaceae</taxon>
        <taxon>Linum</taxon>
    </lineage>
</organism>
<feature type="compositionally biased region" description="Low complexity" evidence="1">
    <location>
        <begin position="123"/>
        <end position="135"/>
    </location>
</feature>
<feature type="region of interest" description="Disordered" evidence="1">
    <location>
        <begin position="59"/>
        <end position="150"/>
    </location>
</feature>
<gene>
    <name evidence="2" type="ORF">LTRI10_LOCUS35358</name>
</gene>
<evidence type="ECO:0000313" key="2">
    <source>
        <dbReference type="EMBL" id="CAL1394888.1"/>
    </source>
</evidence>
<keyword evidence="3" id="KW-1185">Reference proteome</keyword>
<name>A0AAV2FAL8_9ROSI</name>